<dbReference type="PANTHER" id="PTHR42786:SF6">
    <property type="entry name" value="TRNA_RRNA METHYLTRANSFERASE SPOU TYPE DOMAIN-CONTAINING PROTEIN"/>
    <property type="match status" value="1"/>
</dbReference>
<evidence type="ECO:0000256" key="1">
    <source>
        <dbReference type="ARBA" id="ARBA00007228"/>
    </source>
</evidence>
<dbReference type="GO" id="GO:0005829">
    <property type="term" value="C:cytosol"/>
    <property type="evidence" value="ECO:0007669"/>
    <property type="project" value="TreeGrafter"/>
</dbReference>
<dbReference type="Pfam" id="PF00588">
    <property type="entry name" value="SpoU_methylase"/>
    <property type="match status" value="1"/>
</dbReference>
<keyword evidence="4" id="KW-0949">S-adenosyl-L-methionine</keyword>
<evidence type="ECO:0000256" key="2">
    <source>
        <dbReference type="ARBA" id="ARBA00022603"/>
    </source>
</evidence>
<keyword evidence="3" id="KW-0808">Transferase</keyword>
<dbReference type="Gene3D" id="3.40.1280.10">
    <property type="match status" value="1"/>
</dbReference>
<comment type="similarity">
    <text evidence="1">Belongs to the class IV-like SAM-binding methyltransferase superfamily. RNA methyltransferase TrmH family.</text>
</comment>
<evidence type="ECO:0000256" key="3">
    <source>
        <dbReference type="ARBA" id="ARBA00022679"/>
    </source>
</evidence>
<dbReference type="AlphaFoldDB" id="A0A813K3Y0"/>
<dbReference type="EMBL" id="CAJNNW010027546">
    <property type="protein sequence ID" value="CAE8691916.1"/>
    <property type="molecule type" value="Genomic_DNA"/>
</dbReference>
<accession>A0A813K3Y0</accession>
<proteinExistence type="inferred from homology"/>
<dbReference type="GO" id="GO:0002128">
    <property type="term" value="P:tRNA nucleoside ribose methylation"/>
    <property type="evidence" value="ECO:0007669"/>
    <property type="project" value="TreeGrafter"/>
</dbReference>
<organism evidence="6 7">
    <name type="scientific">Polarella glacialis</name>
    <name type="common">Dinoflagellate</name>
    <dbReference type="NCBI Taxonomy" id="89957"/>
    <lineage>
        <taxon>Eukaryota</taxon>
        <taxon>Sar</taxon>
        <taxon>Alveolata</taxon>
        <taxon>Dinophyceae</taxon>
        <taxon>Suessiales</taxon>
        <taxon>Suessiaceae</taxon>
        <taxon>Polarella</taxon>
    </lineage>
</organism>
<dbReference type="GO" id="GO:0003723">
    <property type="term" value="F:RNA binding"/>
    <property type="evidence" value="ECO:0007669"/>
    <property type="project" value="InterPro"/>
</dbReference>
<dbReference type="InterPro" id="IPR004384">
    <property type="entry name" value="RNA_MeTrfase_TrmJ/LasT"/>
</dbReference>
<protein>
    <recommendedName>
        <fullName evidence="5">tRNA/rRNA methyltransferase SpoU type domain-containing protein</fullName>
    </recommendedName>
</protein>
<reference evidence="6" key="1">
    <citation type="submission" date="2021-02" db="EMBL/GenBank/DDBJ databases">
        <authorList>
            <person name="Dougan E. K."/>
            <person name="Rhodes N."/>
            <person name="Thang M."/>
            <person name="Chan C."/>
        </authorList>
    </citation>
    <scope>NUCLEOTIDE SEQUENCE</scope>
</reference>
<dbReference type="Proteomes" id="UP000626109">
    <property type="component" value="Unassembled WGS sequence"/>
</dbReference>
<comment type="caution">
    <text evidence="6">The sequence shown here is derived from an EMBL/GenBank/DDBJ whole genome shotgun (WGS) entry which is preliminary data.</text>
</comment>
<evidence type="ECO:0000256" key="4">
    <source>
        <dbReference type="ARBA" id="ARBA00022691"/>
    </source>
</evidence>
<evidence type="ECO:0000313" key="6">
    <source>
        <dbReference type="EMBL" id="CAE8691916.1"/>
    </source>
</evidence>
<dbReference type="SUPFAM" id="SSF75217">
    <property type="entry name" value="alpha/beta knot"/>
    <property type="match status" value="1"/>
</dbReference>
<feature type="domain" description="tRNA/rRNA methyltransferase SpoU type" evidence="5">
    <location>
        <begin position="60"/>
        <end position="222"/>
    </location>
</feature>
<evidence type="ECO:0000313" key="7">
    <source>
        <dbReference type="Proteomes" id="UP000626109"/>
    </source>
</evidence>
<dbReference type="InterPro" id="IPR029028">
    <property type="entry name" value="Alpha/beta_knot_MTases"/>
</dbReference>
<evidence type="ECO:0000259" key="5">
    <source>
        <dbReference type="Pfam" id="PF00588"/>
    </source>
</evidence>
<gene>
    <name evidence="6" type="ORF">PGLA2088_LOCUS27644</name>
</gene>
<sequence length="435" mass="46204">MAVPSIPELYWQLRYGKSAGCAAAQVQAGFPSDAVARLFRSLENLLDDVGKPAVEQPRTLVLLHGVRFAPNVGASLRALHLLGGDATICVGGLAGKAQGRPSAGSAAATPLEEALRISMAMRHEWPLRLASVEPHEAAEALRLCAARGFRPVCVETDTAGMRAPPVALEDSELSCPGVVLVFGAEDAGVPPEVVEACEGLVSIRTAHRGSLNVSHAVAVVLYERAYDVFILELLEVSFCKFVSCAHSVAVLASLSLAVCAAMRANRSHTGRFSANCFRPQSKAAKASQLVKTHLRLRQVKSALRSGHAHLGLLGEPLHRYLLQLNEKENILLSERVQSRALALESEVSEAPLTRSASAPLASPSGGADSRLVSGVEDVIEDGSVTAIHTQGEDRLSIELAGKLHHAVRSGDPLVRDDGEVWVLVQAQPRTSSNVR</sequence>
<dbReference type="InterPro" id="IPR029026">
    <property type="entry name" value="tRNA_m1G_MTases_N"/>
</dbReference>
<name>A0A813K3Y0_POLGL</name>
<dbReference type="PANTHER" id="PTHR42786">
    <property type="entry name" value="TRNA/RRNA METHYLTRANSFERASE"/>
    <property type="match status" value="1"/>
</dbReference>
<keyword evidence="2" id="KW-0489">Methyltransferase</keyword>
<dbReference type="InterPro" id="IPR001537">
    <property type="entry name" value="SpoU_MeTrfase"/>
</dbReference>
<dbReference type="GO" id="GO:0008173">
    <property type="term" value="F:RNA methyltransferase activity"/>
    <property type="evidence" value="ECO:0007669"/>
    <property type="project" value="InterPro"/>
</dbReference>